<protein>
    <submittedName>
        <fullName evidence="7">RagB/SusD family nutrient uptake outer membrane protein</fullName>
    </submittedName>
</protein>
<accession>A0ABV3ZL13</accession>
<evidence type="ECO:0000259" key="6">
    <source>
        <dbReference type="Pfam" id="PF07980"/>
    </source>
</evidence>
<evidence type="ECO:0000256" key="3">
    <source>
        <dbReference type="ARBA" id="ARBA00022729"/>
    </source>
</evidence>
<dbReference type="Pfam" id="PF07980">
    <property type="entry name" value="SusD_RagB"/>
    <property type="match status" value="1"/>
</dbReference>
<comment type="subcellular location">
    <subcellularLocation>
        <location evidence="1">Cell outer membrane</location>
    </subcellularLocation>
</comment>
<sequence length="600" mass="67420">MKKTIYIAAILSVTTGLFSCKKDFLQRAPQSNVTSETFFNTPQDLETYSNSFYSQLQFGYDDLNSDNISSYSGGGETDQLVRGSITPANVGGWSDWGSLRNINYMLDHAGKAQGDTAAINHYIGIAKFFRAWFYFSKVKRYSDVPWFSHAMPAGDSSLYLPATPRAVVVDSMLNDLTYSTTYIKPTEGNRTRVTQWSALALMARICLYEGTYRKYHAEIGLSNDYQRFLDKAVWASQQLMQSGKFSLTSTGNGATDFRNLFASTSLSGNNEMIQWASYDKALGGGNNTHVVLGWTWSLSRSLMESFLMKDGTPFTSVPGYDKKTFTEVFVNRDPRLAETIAPPGFSTNGANGDPYIAKPNLGEYDQVKFYPRDPAQRQGWVLDYTSLPIFRYAEALLVYAEAKAESGTITQEDVDKTINLIRDRVQMPHLLLTKANAEIDPVLAQYYPNVSGLNKGAILEIRRERRVELACEGQRFDDLQRWYAGKRLQDAQQGMYVSALGGIDVTGDGQPDIAILASPNDESPINNLPDDVKKKLSKFYLKDANGKDNNFYLTNGTSGYIAFTVDRDQPRNFIEPKYYYRPIPQTQLVLNPQLKQPYGW</sequence>
<dbReference type="PROSITE" id="PS51257">
    <property type="entry name" value="PROKAR_LIPOPROTEIN"/>
    <property type="match status" value="1"/>
</dbReference>
<evidence type="ECO:0000256" key="5">
    <source>
        <dbReference type="ARBA" id="ARBA00023237"/>
    </source>
</evidence>
<evidence type="ECO:0000256" key="1">
    <source>
        <dbReference type="ARBA" id="ARBA00004442"/>
    </source>
</evidence>
<dbReference type="RefSeq" id="WP_369331946.1">
    <property type="nucleotide sequence ID" value="NZ_JAULBC010000009.1"/>
</dbReference>
<proteinExistence type="inferred from homology"/>
<dbReference type="InterPro" id="IPR012944">
    <property type="entry name" value="SusD_RagB_dom"/>
</dbReference>
<dbReference type="SUPFAM" id="SSF48452">
    <property type="entry name" value="TPR-like"/>
    <property type="match status" value="1"/>
</dbReference>
<keyword evidence="8" id="KW-1185">Reference proteome</keyword>
<comment type="similarity">
    <text evidence="2">Belongs to the SusD family.</text>
</comment>
<organism evidence="7 8">
    <name type="scientific">Danxiaibacter flavus</name>
    <dbReference type="NCBI Taxonomy" id="3049108"/>
    <lineage>
        <taxon>Bacteria</taxon>
        <taxon>Pseudomonadati</taxon>
        <taxon>Bacteroidota</taxon>
        <taxon>Chitinophagia</taxon>
        <taxon>Chitinophagales</taxon>
        <taxon>Chitinophagaceae</taxon>
        <taxon>Danxiaibacter</taxon>
    </lineage>
</organism>
<evidence type="ECO:0000256" key="2">
    <source>
        <dbReference type="ARBA" id="ARBA00006275"/>
    </source>
</evidence>
<evidence type="ECO:0000313" key="8">
    <source>
        <dbReference type="Proteomes" id="UP001560573"/>
    </source>
</evidence>
<dbReference type="InterPro" id="IPR011990">
    <property type="entry name" value="TPR-like_helical_dom_sf"/>
</dbReference>
<keyword evidence="4" id="KW-0472">Membrane</keyword>
<evidence type="ECO:0000256" key="4">
    <source>
        <dbReference type="ARBA" id="ARBA00023136"/>
    </source>
</evidence>
<comment type="caution">
    <text evidence="7">The sequence shown here is derived from an EMBL/GenBank/DDBJ whole genome shotgun (WGS) entry which is preliminary data.</text>
</comment>
<gene>
    <name evidence="7" type="ORF">QTN47_23670</name>
</gene>
<dbReference type="EMBL" id="JAULBC010000009">
    <property type="protein sequence ID" value="MEX6690532.1"/>
    <property type="molecule type" value="Genomic_DNA"/>
</dbReference>
<keyword evidence="3" id="KW-0732">Signal</keyword>
<keyword evidence="5" id="KW-0998">Cell outer membrane</keyword>
<dbReference type="Proteomes" id="UP001560573">
    <property type="component" value="Unassembled WGS sequence"/>
</dbReference>
<feature type="domain" description="RagB/SusD" evidence="6">
    <location>
        <begin position="295"/>
        <end position="600"/>
    </location>
</feature>
<reference evidence="7 8" key="1">
    <citation type="submission" date="2023-07" db="EMBL/GenBank/DDBJ databases">
        <authorList>
            <person name="Lian W.-H."/>
        </authorList>
    </citation>
    <scope>NUCLEOTIDE SEQUENCE [LARGE SCALE GENOMIC DNA]</scope>
    <source>
        <strain evidence="7 8">SYSU DXS3180</strain>
    </source>
</reference>
<evidence type="ECO:0000313" key="7">
    <source>
        <dbReference type="EMBL" id="MEX6690532.1"/>
    </source>
</evidence>
<dbReference type="Gene3D" id="1.25.40.390">
    <property type="match status" value="1"/>
</dbReference>
<name>A0ABV3ZL13_9BACT</name>